<name>A0AA85BWN9_9TREM</name>
<organism evidence="1 2">
    <name type="scientific">Schistosoma mattheei</name>
    <dbReference type="NCBI Taxonomy" id="31246"/>
    <lineage>
        <taxon>Eukaryota</taxon>
        <taxon>Metazoa</taxon>
        <taxon>Spiralia</taxon>
        <taxon>Lophotrochozoa</taxon>
        <taxon>Platyhelminthes</taxon>
        <taxon>Trematoda</taxon>
        <taxon>Digenea</taxon>
        <taxon>Strigeidida</taxon>
        <taxon>Schistosomatoidea</taxon>
        <taxon>Schistosomatidae</taxon>
        <taxon>Schistosoma</taxon>
    </lineage>
</organism>
<proteinExistence type="predicted"/>
<accession>A0AA85BWN9</accession>
<dbReference type="AlphaFoldDB" id="A0AA85BWN9"/>
<evidence type="ECO:0000313" key="2">
    <source>
        <dbReference type="WBParaSite" id="SMTH1_82000.1"/>
    </source>
</evidence>
<reference evidence="2" key="1">
    <citation type="submission" date="2023-11" db="UniProtKB">
        <authorList>
            <consortium name="WormBaseParasite"/>
        </authorList>
    </citation>
    <scope>IDENTIFICATION</scope>
</reference>
<evidence type="ECO:0000313" key="1">
    <source>
        <dbReference type="Proteomes" id="UP000050791"/>
    </source>
</evidence>
<protein>
    <submittedName>
        <fullName evidence="2">Uncharacterized protein</fullName>
    </submittedName>
</protein>
<dbReference type="WBParaSite" id="SMTH1_82000.1">
    <property type="protein sequence ID" value="SMTH1_82000.1"/>
    <property type="gene ID" value="SMTH1_82000"/>
</dbReference>
<dbReference type="Proteomes" id="UP000050791">
    <property type="component" value="Unassembled WGS sequence"/>
</dbReference>
<sequence>MPPPTTNTGPAFRKPRIPFKLASFKVPTLTQTGQHIGFAMTLEDLNIDICCLSETRIQDSSEVLQIRSPSVTSKSLFFARLYTDTVASSSGAASMSCCSFRSTYVDYDHALVCANPILRISGQQIHHPKRIGVSKLVAASVATKYQTQQGSRLTISPIKSIDEH</sequence>